<dbReference type="PANTHER" id="PTHR30435:SF1">
    <property type="entry name" value="FLAGELLAR HOOK PROTEIN FLGE"/>
    <property type="match status" value="1"/>
</dbReference>
<dbReference type="InterPro" id="IPR010930">
    <property type="entry name" value="Flg_bb/hook_C_dom"/>
</dbReference>
<reference evidence="8 9" key="1">
    <citation type="submission" date="2021-05" db="EMBL/GenBank/DDBJ databases">
        <title>Fusibacter ferrireducens sp. nov., an anaerobic, sulfur- and Fe-reducing bacterium isolated from the mangrove sediment.</title>
        <authorList>
            <person name="Qiu D."/>
        </authorList>
    </citation>
    <scope>NUCLEOTIDE SEQUENCE [LARGE SCALE GENOMIC DNA]</scope>
    <source>
        <strain evidence="8 9">DSM 12116</strain>
    </source>
</reference>
<keyword evidence="8" id="KW-0282">Flagellum</keyword>
<dbReference type="Pfam" id="PF22692">
    <property type="entry name" value="LlgE_F_G_D1"/>
    <property type="match status" value="1"/>
</dbReference>
<dbReference type="Proteomes" id="UP000746471">
    <property type="component" value="Unassembled WGS sequence"/>
</dbReference>
<dbReference type="InterPro" id="IPR037925">
    <property type="entry name" value="FlgE/F/G-like"/>
</dbReference>
<feature type="domain" description="Flagellar hook protein FlgE/F/G-like D1" evidence="7">
    <location>
        <begin position="95"/>
        <end position="163"/>
    </location>
</feature>
<dbReference type="PANTHER" id="PTHR30435">
    <property type="entry name" value="FLAGELLAR PROTEIN"/>
    <property type="match status" value="1"/>
</dbReference>
<comment type="similarity">
    <text evidence="2 4">Belongs to the flagella basal body rod proteins family.</text>
</comment>
<keyword evidence="8" id="KW-0966">Cell projection</keyword>
<organism evidence="8 9">
    <name type="scientific">Fusibacter paucivorans</name>
    <dbReference type="NCBI Taxonomy" id="76009"/>
    <lineage>
        <taxon>Bacteria</taxon>
        <taxon>Bacillati</taxon>
        <taxon>Bacillota</taxon>
        <taxon>Clostridia</taxon>
        <taxon>Eubacteriales</taxon>
        <taxon>Eubacteriales Family XII. Incertae Sedis</taxon>
        <taxon>Fusibacter</taxon>
    </lineage>
</organism>
<dbReference type="RefSeq" id="WP_213238260.1">
    <property type="nucleotide sequence ID" value="NZ_JAHBCL010000039.1"/>
</dbReference>
<sequence length="462" mass="48944">MMRSLYSGVSSLKAHQLKMDVIGNNIANVNTVGFKASSVSFAEMYSQTLQGASSSGASRGGTNPMQVGLGTTLASIAVNHAKGSIQRTDIATDLMVDGDGFFMVTDDANAQNVYYTRAGNFSLDELGYLVTSSGMKVLDKNNQPIQINMSDTKTATATDKVTINGNLNLNETDYTTTIDLYDSLGDVHTLNFNFVGDPLTTGTELDLTGGGVDPTFDPLNDPTVAAHNYSYRQVTITDPETGTQIMPDLTTTPPQVPLFAMFNEKGEVVDLVNLADPTNGSSLPTHAAGTLRMNIPGASDLVLTIDRNMFFANGDSTANDATRIFTQFSKESDAKGVQLNGISAGTISSFNISTTGEVIGIYTNGEQKVLQQIGLASFDNPPGLMKLGGNLFQDTPNSGVATYGTAGAGGFGTITPGALEMSNVDLSEQFTAMITTQRGFQANSRVITTSDEILQELVNLKR</sequence>
<evidence type="ECO:0000313" key="9">
    <source>
        <dbReference type="Proteomes" id="UP000746471"/>
    </source>
</evidence>
<keyword evidence="9" id="KW-1185">Reference proteome</keyword>
<dbReference type="InterPro" id="IPR020013">
    <property type="entry name" value="Flagellar_FlgE/F/G"/>
</dbReference>
<evidence type="ECO:0000259" key="5">
    <source>
        <dbReference type="Pfam" id="PF00460"/>
    </source>
</evidence>
<comment type="caution">
    <text evidence="8">The sequence shown here is derived from an EMBL/GenBank/DDBJ whole genome shotgun (WGS) entry which is preliminary data.</text>
</comment>
<evidence type="ECO:0000256" key="4">
    <source>
        <dbReference type="RuleBase" id="RU362116"/>
    </source>
</evidence>
<name>A0ABS5PTI5_9FIRM</name>
<evidence type="ECO:0000313" key="8">
    <source>
        <dbReference type="EMBL" id="MBS7528401.1"/>
    </source>
</evidence>
<proteinExistence type="inferred from homology"/>
<dbReference type="Pfam" id="PF00460">
    <property type="entry name" value="Flg_bb_rod"/>
    <property type="match status" value="1"/>
</dbReference>
<dbReference type="NCBIfam" id="TIGR03506">
    <property type="entry name" value="FlgEFG_subfam"/>
    <property type="match status" value="1"/>
</dbReference>
<evidence type="ECO:0000256" key="3">
    <source>
        <dbReference type="ARBA" id="ARBA00023143"/>
    </source>
</evidence>
<keyword evidence="3 4" id="KW-0975">Bacterial flagellum</keyword>
<dbReference type="InterPro" id="IPR001444">
    <property type="entry name" value="Flag_bb_rod_N"/>
</dbReference>
<comment type="function">
    <text evidence="4">A flexible structure which links the flagellar filament to the drive apparatus in the basal body.</text>
</comment>
<accession>A0ABS5PTI5</accession>
<evidence type="ECO:0000256" key="1">
    <source>
        <dbReference type="ARBA" id="ARBA00004117"/>
    </source>
</evidence>
<evidence type="ECO:0000256" key="2">
    <source>
        <dbReference type="ARBA" id="ARBA00009677"/>
    </source>
</evidence>
<evidence type="ECO:0000259" key="6">
    <source>
        <dbReference type="Pfam" id="PF06429"/>
    </source>
</evidence>
<dbReference type="SUPFAM" id="SSF117143">
    <property type="entry name" value="Flagellar hook protein flgE"/>
    <property type="match status" value="1"/>
</dbReference>
<keyword evidence="8" id="KW-0969">Cilium</keyword>
<dbReference type="EMBL" id="JAHBCL010000039">
    <property type="protein sequence ID" value="MBS7528401.1"/>
    <property type="molecule type" value="Genomic_DNA"/>
</dbReference>
<protein>
    <recommendedName>
        <fullName evidence="4">Flagellar hook protein FlgE</fullName>
    </recommendedName>
</protein>
<dbReference type="Pfam" id="PF06429">
    <property type="entry name" value="Flg_bbr_C"/>
    <property type="match status" value="1"/>
</dbReference>
<dbReference type="InterPro" id="IPR037058">
    <property type="entry name" value="Falgellar_hook_FlgE_sf"/>
</dbReference>
<feature type="domain" description="Flagellar basal-body/hook protein C-terminal" evidence="6">
    <location>
        <begin position="416"/>
        <end position="460"/>
    </location>
</feature>
<feature type="domain" description="Flagellar basal body rod protein N-terminal" evidence="5">
    <location>
        <begin position="5"/>
        <end position="35"/>
    </location>
</feature>
<evidence type="ECO:0000259" key="7">
    <source>
        <dbReference type="Pfam" id="PF22692"/>
    </source>
</evidence>
<dbReference type="InterPro" id="IPR053967">
    <property type="entry name" value="LlgE_F_G-like_D1"/>
</dbReference>
<dbReference type="Gene3D" id="2.60.98.20">
    <property type="entry name" value="Flagellar hook protein FlgE"/>
    <property type="match status" value="1"/>
</dbReference>
<gene>
    <name evidence="8" type="ORF">KHM83_17070</name>
</gene>
<comment type="subcellular location">
    <subcellularLocation>
        <location evidence="1 4">Bacterial flagellum basal body</location>
    </subcellularLocation>
</comment>